<dbReference type="EMBL" id="PVNK01000211">
    <property type="protein sequence ID" value="PRP92439.1"/>
    <property type="molecule type" value="Genomic_DNA"/>
</dbReference>
<feature type="signal peptide" evidence="2">
    <location>
        <begin position="1"/>
        <end position="20"/>
    </location>
</feature>
<feature type="chain" id="PRO_5015611282" evidence="2">
    <location>
        <begin position="21"/>
        <end position="296"/>
    </location>
</feature>
<evidence type="ECO:0000313" key="4">
    <source>
        <dbReference type="Proteomes" id="UP000237968"/>
    </source>
</evidence>
<feature type="compositionally biased region" description="Acidic residues" evidence="1">
    <location>
        <begin position="56"/>
        <end position="66"/>
    </location>
</feature>
<protein>
    <submittedName>
        <fullName evidence="3">Uncharacterized protein</fullName>
    </submittedName>
</protein>
<dbReference type="Proteomes" id="UP000237968">
    <property type="component" value="Unassembled WGS sequence"/>
</dbReference>
<dbReference type="AlphaFoldDB" id="A0A2S9XHT9"/>
<accession>A0A2S9XHT9</accession>
<sequence>MKKTLVLSMMLCGSMSLALAGCAKDDQPADSGAATASDTNNGDGDGDPGETGNSGEGEDDGTDTEDPSTSLTFVPEDDFGGVSECDPFAQDCPDGEKCVPYGSTGGNWDANKCVPVTGAGVPGDTCTYAGVVEATDDCDATSHCWDVMDVDGQNVGVCTAFCSGTADDPICEPGTSCLIANEGSITMCITQCDPLLQDCAAGLACFWAVSDFQCIFTSGEIPTGETCGYINDCEVGDTCLNAEVMPDCAGSACCGDFCSLSEPVCPLAGTECSAFFEEGMAPPGYEDVGVCILPGA</sequence>
<evidence type="ECO:0000313" key="3">
    <source>
        <dbReference type="EMBL" id="PRP92439.1"/>
    </source>
</evidence>
<gene>
    <name evidence="3" type="ORF">ENSA5_49470</name>
</gene>
<evidence type="ECO:0000256" key="2">
    <source>
        <dbReference type="SAM" id="SignalP"/>
    </source>
</evidence>
<keyword evidence="2" id="KW-0732">Signal</keyword>
<dbReference type="PROSITE" id="PS51257">
    <property type="entry name" value="PROKAR_LIPOPROTEIN"/>
    <property type="match status" value="1"/>
</dbReference>
<proteinExistence type="predicted"/>
<feature type="region of interest" description="Disordered" evidence="1">
    <location>
        <begin position="24"/>
        <end position="76"/>
    </location>
</feature>
<name>A0A2S9XHT9_9BACT</name>
<organism evidence="3 4">
    <name type="scientific">Enhygromyxa salina</name>
    <dbReference type="NCBI Taxonomy" id="215803"/>
    <lineage>
        <taxon>Bacteria</taxon>
        <taxon>Pseudomonadati</taxon>
        <taxon>Myxococcota</taxon>
        <taxon>Polyangia</taxon>
        <taxon>Nannocystales</taxon>
        <taxon>Nannocystaceae</taxon>
        <taxon>Enhygromyxa</taxon>
    </lineage>
</organism>
<evidence type="ECO:0000256" key="1">
    <source>
        <dbReference type="SAM" id="MobiDB-lite"/>
    </source>
</evidence>
<reference evidence="3 4" key="1">
    <citation type="submission" date="2018-03" db="EMBL/GenBank/DDBJ databases">
        <title>Draft Genome Sequences of the Obligatory Marine Myxobacteria Enhygromyxa salina SWB005.</title>
        <authorList>
            <person name="Poehlein A."/>
            <person name="Moghaddam J.A."/>
            <person name="Harms H."/>
            <person name="Alanjari M."/>
            <person name="Koenig G.M."/>
            <person name="Daniel R."/>
            <person name="Schaeberle T.F."/>
        </authorList>
    </citation>
    <scope>NUCLEOTIDE SEQUENCE [LARGE SCALE GENOMIC DNA]</scope>
    <source>
        <strain evidence="3 4">SWB005</strain>
    </source>
</reference>
<keyword evidence="4" id="KW-1185">Reference proteome</keyword>
<comment type="caution">
    <text evidence="3">The sequence shown here is derived from an EMBL/GenBank/DDBJ whole genome shotgun (WGS) entry which is preliminary data.</text>
</comment>